<evidence type="ECO:0000313" key="2">
    <source>
        <dbReference type="Proteomes" id="UP000034137"/>
    </source>
</evidence>
<dbReference type="AlphaFoldDB" id="A0A0G0T7N9"/>
<dbReference type="EMBL" id="LBXO01000002">
    <property type="protein sequence ID" value="KKR33872.1"/>
    <property type="molecule type" value="Genomic_DNA"/>
</dbReference>
<reference evidence="1 2" key="1">
    <citation type="journal article" date="2015" name="Nature">
        <title>rRNA introns, odd ribosomes, and small enigmatic genomes across a large radiation of phyla.</title>
        <authorList>
            <person name="Brown C.T."/>
            <person name="Hug L.A."/>
            <person name="Thomas B.C."/>
            <person name="Sharon I."/>
            <person name="Castelle C.J."/>
            <person name="Singh A."/>
            <person name="Wilkins M.J."/>
            <person name="Williams K.H."/>
            <person name="Banfield J.F."/>
        </authorList>
    </citation>
    <scope>NUCLEOTIDE SEQUENCE [LARGE SCALE GENOMIC DNA]</scope>
</reference>
<evidence type="ECO:0000313" key="1">
    <source>
        <dbReference type="EMBL" id="KKR33872.1"/>
    </source>
</evidence>
<protein>
    <submittedName>
        <fullName evidence="1">Uncharacterized protein</fullName>
    </submittedName>
</protein>
<name>A0A0G0T7N9_9BACT</name>
<gene>
    <name evidence="1" type="ORF">UT64_C0002G0011</name>
</gene>
<proteinExistence type="predicted"/>
<organism evidence="1 2">
    <name type="scientific">Candidatus Falkowbacteria bacterium GW2011_GWF2_39_8</name>
    <dbReference type="NCBI Taxonomy" id="1618642"/>
    <lineage>
        <taxon>Bacteria</taxon>
        <taxon>Candidatus Falkowiibacteriota</taxon>
    </lineage>
</organism>
<comment type="caution">
    <text evidence="1">The sequence shown here is derived from an EMBL/GenBank/DDBJ whole genome shotgun (WGS) entry which is preliminary data.</text>
</comment>
<dbReference type="Proteomes" id="UP000034137">
    <property type="component" value="Unassembled WGS sequence"/>
</dbReference>
<sequence>MYTVQAKTIVKGGKVVLFSVEEFKNKVVKNNNCFICGVDKNVKIFNEEHILPKWLLKEYNLYNQQIVLTNTAHLKYGQYKISCCKSCNSELGKVIEEPISRLWKLPYKDFCNILANSNENLFALFKWLSLIYFKTYFKDSSLNWHLDKRKEKRKISDNLEWSEMHHLHCIIRSHFTKAIVNSNVIGSIFIFPAIEHQSIEPFDFVDSLHGKGIMIRMNQICVMAILNDSCGTFSIAKDFVKKINGPLTPLQLRDMFSHLIYINMHLAERPTYYSEFKNNNYFIEAKIPKKVSLSNETITRGNILFNLCKDMFKKEKDEEIILSQINDGGRQFLFNEKGKFFNHLKDLT</sequence>
<accession>A0A0G0T7N9</accession>